<organism evidence="1">
    <name type="scientific">marine metagenome</name>
    <dbReference type="NCBI Taxonomy" id="408172"/>
    <lineage>
        <taxon>unclassified sequences</taxon>
        <taxon>metagenomes</taxon>
        <taxon>ecological metagenomes</taxon>
    </lineage>
</organism>
<dbReference type="SUPFAM" id="SSF52540">
    <property type="entry name" value="P-loop containing nucleoside triphosphate hydrolases"/>
    <property type="match status" value="1"/>
</dbReference>
<dbReference type="AlphaFoldDB" id="A0A382VTC8"/>
<feature type="non-terminal residue" evidence="1">
    <location>
        <position position="282"/>
    </location>
</feature>
<dbReference type="InterPro" id="IPR027417">
    <property type="entry name" value="P-loop_NTPase"/>
</dbReference>
<feature type="non-terminal residue" evidence="1">
    <location>
        <position position="1"/>
    </location>
</feature>
<accession>A0A382VTC8</accession>
<reference evidence="1" key="1">
    <citation type="submission" date="2018-05" db="EMBL/GenBank/DDBJ databases">
        <authorList>
            <person name="Lanie J.A."/>
            <person name="Ng W.-L."/>
            <person name="Kazmierczak K.M."/>
            <person name="Andrzejewski T.M."/>
            <person name="Davidsen T.M."/>
            <person name="Wayne K.J."/>
            <person name="Tettelin H."/>
            <person name="Glass J.I."/>
            <person name="Rusch D."/>
            <person name="Podicherti R."/>
            <person name="Tsui H.-C.T."/>
            <person name="Winkler M.E."/>
        </authorList>
    </citation>
    <scope>NUCLEOTIDE SEQUENCE</scope>
</reference>
<evidence type="ECO:0000313" key="1">
    <source>
        <dbReference type="EMBL" id="SVD49161.1"/>
    </source>
</evidence>
<protein>
    <submittedName>
        <fullName evidence="1">Uncharacterized protein</fullName>
    </submittedName>
</protein>
<sequence length="282" mass="33125">FTRNAISEMRERISYRTSDAQYPYGLEILTLDSLAWQSNRDFNMEFESGSYSHSLTQFSNLLDEGDPDFLSWFSQIKHVFIDEAQDVVDEKKNREPRKEICLQIIDKIEKTCGVSIYGDEAQQIFPFKRDEEDTSLLQVIDENRKKNGFERIELNTVHRTNDQTLINIIDSMRTRIMVYDSSYQQENPIQGFEKKDLGQTIQASTDNYLFLFWANKEIVEVAHNMMESGQNFRFNSVVGKFDDYYPLWLSLLIGYCEKNKIQKIEKDHFKSFSSLTNSVINL</sequence>
<dbReference type="Gene3D" id="3.40.50.300">
    <property type="entry name" value="P-loop containing nucleotide triphosphate hydrolases"/>
    <property type="match status" value="1"/>
</dbReference>
<proteinExistence type="predicted"/>
<name>A0A382VTC8_9ZZZZ</name>
<gene>
    <name evidence="1" type="ORF">METZ01_LOCUS402015</name>
</gene>
<dbReference type="EMBL" id="UINC01154081">
    <property type="protein sequence ID" value="SVD49161.1"/>
    <property type="molecule type" value="Genomic_DNA"/>
</dbReference>